<dbReference type="EMBL" id="MN304825">
    <property type="protein sequence ID" value="QJS39037.1"/>
    <property type="molecule type" value="Other_DNA"/>
</dbReference>
<organism evidence="2">
    <name type="scientific">Canine adenovirus serotype 2</name>
    <name type="common">CAdV-2</name>
    <name type="synonym">Canine adenovirus 2</name>
    <dbReference type="NCBI Taxonomy" id="10514"/>
    <lineage>
        <taxon>Viruses</taxon>
        <taxon>Varidnaviria</taxon>
        <taxon>Bamfordvirae</taxon>
        <taxon>Preplasmiviricota</taxon>
        <taxon>Polisuviricotina</taxon>
        <taxon>Pharingeaviricetes</taxon>
        <taxon>Rowavirales</taxon>
        <taxon>Adenoviridae</taxon>
        <taxon>Mastadenovirus</taxon>
        <taxon>Mastadenovirus canidae</taxon>
        <taxon>Canine mastadenovirus A</taxon>
    </lineage>
</organism>
<evidence type="ECO:0000256" key="1">
    <source>
        <dbReference type="SAM" id="Phobius"/>
    </source>
</evidence>
<protein>
    <submittedName>
        <fullName evidence="2">Putative E3 region ORF2</fullName>
    </submittedName>
</protein>
<organismHost>
    <name type="scientific">Canis lupus familiaris</name>
    <name type="common">Dog</name>
    <name type="synonym">Canis familiaris</name>
    <dbReference type="NCBI Taxonomy" id="9615"/>
</organismHost>
<feature type="transmembrane region" description="Helical" evidence="1">
    <location>
        <begin position="334"/>
        <end position="357"/>
    </location>
</feature>
<proteinExistence type="predicted"/>
<keyword evidence="1" id="KW-1133">Transmembrane helix</keyword>
<accession>A0A6M4RT23</accession>
<reference evidence="2" key="2">
    <citation type="submission" date="2019-08" db="EMBL/GenBank/DDBJ databases">
        <authorList>
            <person name="Alemany R."/>
        </authorList>
    </citation>
    <scope>NUCLEOTIDE SEQUENCE</scope>
    <source>
        <strain evidence="2">Toronto A26/61</strain>
    </source>
</reference>
<sequence>MRFSFFIAAVLFCTTGASNDIVTCCAHTPCLLHLEVGLGANVSWINSDTGQAPICLSNGMCNATQQGLQFSANFSEDGLYIALIKESNYEGAEHYYLVYIYGDCYQTANESAHGPISRPLNEMPLPSVTINASLFYPAFLELPPQYSNDLSNVRWYKVDPSGFQAQKISKVRSGGRKENLHPNWALVTYTGDLLVLHVSPNTLGLWLAAVQHRGGRTNFITFNITVPNWQQNLVTIFNQHEPPKKGDNYEDSFMEWTLFKKLKKGLFRVTCRAKSIFPECVLNITRDGTFLLIGDSKKTPYVILLPFFANPKEDTPILMALSHSMPVAIPDTAMPIYISIMFFIVAMLATLSLLMGLNNKIRPM</sequence>
<name>A0A6M4RT23_ADEC2</name>
<keyword evidence="1" id="KW-0812">Transmembrane</keyword>
<evidence type="ECO:0000313" key="2">
    <source>
        <dbReference type="EMBL" id="QJS39037.1"/>
    </source>
</evidence>
<keyword evidence="1" id="KW-0472">Membrane</keyword>
<dbReference type="RefSeq" id="AP_000630.1">
    <property type="nucleotide sequence ID" value="AC_000020.1"/>
</dbReference>
<reference evidence="2" key="1">
    <citation type="journal article" date="2014" name="Mol. Ther.">
        <title>A pRb-responsive, RGD-modified, and hyaluronidase-armed canine oncolytic adenovirus for application in veterinary oncology.</title>
        <authorList>
            <person name="Laborda E."/>
            <person name="Puig-Saus C."/>
            <person name="Rodriguez-Garcia A."/>
            <person name="Moreno R."/>
            <person name="Cascallo M."/>
            <person name="Pastor J."/>
            <person name="Alemany R."/>
        </authorList>
    </citation>
    <scope>NUCLEOTIDE SEQUENCE</scope>
    <source>
        <strain evidence="2">Toronto A26/61</strain>
    </source>
</reference>